<reference evidence="2 3" key="1">
    <citation type="journal article" date="2014" name="BMC Genomics">
        <title>Comparative genomics of the major fungal agents of human and animal Sporotrichosis: Sporothrix schenckii and Sporothrix brasiliensis.</title>
        <authorList>
            <person name="Teixeira M.M."/>
            <person name="de Almeida L.G."/>
            <person name="Kubitschek-Barreira P."/>
            <person name="Alves F.L."/>
            <person name="Kioshima E.S."/>
            <person name="Abadio A.K."/>
            <person name="Fernandes L."/>
            <person name="Derengowski L.S."/>
            <person name="Ferreira K.S."/>
            <person name="Souza R.C."/>
            <person name="Ruiz J.C."/>
            <person name="de Andrade N.C."/>
            <person name="Paes H.C."/>
            <person name="Nicola A.M."/>
            <person name="Albuquerque P."/>
            <person name="Gerber A.L."/>
            <person name="Martins V.P."/>
            <person name="Peconick L.D."/>
            <person name="Neto A.V."/>
            <person name="Chaucanez C.B."/>
            <person name="Silva P.A."/>
            <person name="Cunha O.L."/>
            <person name="de Oliveira F.F."/>
            <person name="dos Santos T.C."/>
            <person name="Barros A.L."/>
            <person name="Soares M.A."/>
            <person name="de Oliveira L.M."/>
            <person name="Marini M.M."/>
            <person name="Villalobos-Duno H."/>
            <person name="Cunha M.M."/>
            <person name="de Hoog S."/>
            <person name="da Silveira J.F."/>
            <person name="Henrissat B."/>
            <person name="Nino-Vega G.A."/>
            <person name="Cisalpino P.S."/>
            <person name="Mora-Montes H.M."/>
            <person name="Almeida S.R."/>
            <person name="Stajich J.E."/>
            <person name="Lopes-Bezerra L.M."/>
            <person name="Vasconcelos A.T."/>
            <person name="Felipe M.S."/>
        </authorList>
    </citation>
    <scope>NUCLEOTIDE SEQUENCE [LARGE SCALE GENOMIC DNA]</scope>
    <source>
        <strain evidence="2 3">1099-18</strain>
    </source>
</reference>
<comment type="caution">
    <text evidence="2">The sequence shown here is derived from an EMBL/GenBank/DDBJ whole genome shotgun (WGS) entry which is preliminary data.</text>
</comment>
<protein>
    <submittedName>
        <fullName evidence="2">Uncharacterized protein</fullName>
    </submittedName>
</protein>
<evidence type="ECO:0000313" key="2">
    <source>
        <dbReference type="EMBL" id="KJR89176.1"/>
    </source>
</evidence>
<dbReference type="GeneID" id="27668665"/>
<dbReference type="EMBL" id="AXCR01000001">
    <property type="protein sequence ID" value="KJR89176.1"/>
    <property type="molecule type" value="Genomic_DNA"/>
</dbReference>
<name>A0A0F2MLW6_SPOSC</name>
<organism evidence="2 3">
    <name type="scientific">Sporothrix schenckii 1099-18</name>
    <dbReference type="NCBI Taxonomy" id="1397361"/>
    <lineage>
        <taxon>Eukaryota</taxon>
        <taxon>Fungi</taxon>
        <taxon>Dikarya</taxon>
        <taxon>Ascomycota</taxon>
        <taxon>Pezizomycotina</taxon>
        <taxon>Sordariomycetes</taxon>
        <taxon>Sordariomycetidae</taxon>
        <taxon>Ophiostomatales</taxon>
        <taxon>Ophiostomataceae</taxon>
        <taxon>Sporothrix</taxon>
    </lineage>
</organism>
<feature type="region of interest" description="Disordered" evidence="1">
    <location>
        <begin position="1"/>
        <end position="24"/>
    </location>
</feature>
<gene>
    <name evidence="2" type="ORF">SPSK_06687</name>
</gene>
<dbReference type="RefSeq" id="XP_016591852.1">
    <property type="nucleotide sequence ID" value="XM_016733388.1"/>
</dbReference>
<proteinExistence type="predicted"/>
<accession>A0A0F2MLW6</accession>
<dbReference type="KEGG" id="ssck:SPSK_06687"/>
<dbReference type="Proteomes" id="UP000033710">
    <property type="component" value="Unassembled WGS sequence"/>
</dbReference>
<evidence type="ECO:0000256" key="1">
    <source>
        <dbReference type="SAM" id="MobiDB-lite"/>
    </source>
</evidence>
<evidence type="ECO:0000313" key="3">
    <source>
        <dbReference type="Proteomes" id="UP000033710"/>
    </source>
</evidence>
<dbReference type="VEuPathDB" id="FungiDB:SPSK_06687"/>
<dbReference type="AlphaFoldDB" id="A0A0F2MLW6"/>
<sequence length="141" mass="15203">MNKKTGAAATRQQERAVGSPGTVEEQATAGGCSTCLSGAVANAASERKSRCAQIVGPIGYSLVHGLGDSAHEHGTAAKWMNTGRSPHRVYQGAKPSQSRRKQILHQILVVFTFVGAGINREWLSRFVVVENVEKRDSKMER</sequence>
<reference evidence="2 3" key="2">
    <citation type="journal article" date="2015" name="Eukaryot. Cell">
        <title>Asexual propagation of a virulent clone complex in a human and feline outbreak of sporotrichosis.</title>
        <authorList>
            <person name="Teixeira Mde M."/>
            <person name="Rodrigues A.M."/>
            <person name="Tsui C.K."/>
            <person name="de Almeida L.G."/>
            <person name="Van Diepeningen A.D."/>
            <person name="van den Ende B.G."/>
            <person name="Fernandes G.F."/>
            <person name="Kano R."/>
            <person name="Hamelin R.C."/>
            <person name="Lopes-Bezerra L.M."/>
            <person name="Vasconcelos A.T."/>
            <person name="de Hoog S."/>
            <person name="de Camargo Z.P."/>
            <person name="Felipe M.S."/>
        </authorList>
    </citation>
    <scope>NUCLEOTIDE SEQUENCE [LARGE SCALE GENOMIC DNA]</scope>
    <source>
        <strain evidence="2 3">1099-18</strain>
    </source>
</reference>